<dbReference type="Proteomes" id="UP000326641">
    <property type="component" value="Unassembled WGS sequence"/>
</dbReference>
<organism evidence="5 6">
    <name type="scientific">Candidatus Defluviicoccus seviourii</name>
    <dbReference type="NCBI Taxonomy" id="2565273"/>
    <lineage>
        <taxon>Bacteria</taxon>
        <taxon>Pseudomonadati</taxon>
        <taxon>Pseudomonadota</taxon>
        <taxon>Alphaproteobacteria</taxon>
        <taxon>Rhodospirillales</taxon>
        <taxon>Rhodospirillaceae</taxon>
        <taxon>Defluviicoccus</taxon>
    </lineage>
</organism>
<dbReference type="EMBL" id="UXAT02000053">
    <property type="protein sequence ID" value="VUX47855.1"/>
    <property type="molecule type" value="Genomic_DNA"/>
</dbReference>
<protein>
    <submittedName>
        <fullName evidence="5">Bacteriophage Mu tail sheath</fullName>
    </submittedName>
</protein>
<reference evidence="5" key="1">
    <citation type="submission" date="2018-11" db="EMBL/GenBank/DDBJ databases">
        <authorList>
            <person name="Onetto C."/>
        </authorList>
    </citation>
    <scope>NUCLEOTIDE SEQUENCE [LARGE SCALE GENOMIC DNA]</scope>
</reference>
<evidence type="ECO:0000259" key="2">
    <source>
        <dbReference type="Pfam" id="PF04984"/>
    </source>
</evidence>
<name>A0A564WHB1_9PROT</name>
<evidence type="ECO:0000259" key="4">
    <source>
        <dbReference type="Pfam" id="PF17482"/>
    </source>
</evidence>
<dbReference type="InterPro" id="IPR035089">
    <property type="entry name" value="Phage_sheath_subtilisin"/>
</dbReference>
<dbReference type="InterPro" id="IPR007067">
    <property type="entry name" value="Tail_sheath"/>
</dbReference>
<sequence length="493" mass="51517">MPISFDAIPIDIRVPGQYIEIDPSAAARAEPGVPVRVLLLGQKLTAGTAEAGAPVRVFDARAAEPLVGRGSMLHRMILSYRAIDARSEMWAIPLADDGAGVAATKTLTIGGTVAAAGTLALYLGGERVRIAVPAGQAAATTASAIAAAITADAMIPFTAAAVGAVVTLTARHKGELGQALDVRASFYDGEALPPGMTLAIANGTAGSGNPDISDALAAMGDTWYTDIICPYTDGASLTALEAECASRFGPLIAKDAHAYTARAGTAAQLSAAGAARNSPHLTTWGFYQAASPLEGWAAAGAAHAVASAKQDPAVPVTALTIPAGGAGGLLPPAAADRFTQEEQNALLYDGISTWTVDPAGRAVLSRTITGYQQTALGAEDPAYLQIETMKMIAWYRYTLRARIAARFGRHKLANDGDRFGAGQRVATPKIIMGEILAHYREGETRGILSDFRAFKADSFVERDETDRTRVNALLRPRFVGQMFVFAARVQFLH</sequence>
<feature type="domain" description="Tail sheath protein C-terminal" evidence="4">
    <location>
        <begin position="379"/>
        <end position="491"/>
    </location>
</feature>
<evidence type="ECO:0000313" key="6">
    <source>
        <dbReference type="Proteomes" id="UP000326641"/>
    </source>
</evidence>
<accession>A0A564WHB1</accession>
<evidence type="ECO:0000259" key="3">
    <source>
        <dbReference type="Pfam" id="PF17481"/>
    </source>
</evidence>
<feature type="domain" description="Tail sheath protein subtilisin-like" evidence="2">
    <location>
        <begin position="206"/>
        <end position="369"/>
    </location>
</feature>
<evidence type="ECO:0000313" key="5">
    <source>
        <dbReference type="EMBL" id="VUX47855.1"/>
    </source>
</evidence>
<dbReference type="Pfam" id="PF04984">
    <property type="entry name" value="Phage_sheath_1"/>
    <property type="match status" value="1"/>
</dbReference>
<keyword evidence="6" id="KW-1185">Reference proteome</keyword>
<dbReference type="InterPro" id="IPR035326">
    <property type="entry name" value="Beta_sandwich_Seath"/>
</dbReference>
<dbReference type="AlphaFoldDB" id="A0A564WHB1"/>
<gene>
    <name evidence="5" type="ORF">DF3PA_80015</name>
</gene>
<dbReference type="InterPro" id="IPR020287">
    <property type="entry name" value="Tail_sheath_C"/>
</dbReference>
<dbReference type="Pfam" id="PF17482">
    <property type="entry name" value="Phage_sheath_1C"/>
    <property type="match status" value="1"/>
</dbReference>
<feature type="domain" description="Phage tail sheath protein-like beta-sandwich" evidence="3">
    <location>
        <begin position="99"/>
        <end position="195"/>
    </location>
</feature>
<dbReference type="Pfam" id="PF17481">
    <property type="entry name" value="Phage_sheath_domII"/>
    <property type="match status" value="1"/>
</dbReference>
<comment type="similarity">
    <text evidence="1">Belongs to the myoviridae tail sheath protein family.</text>
</comment>
<comment type="caution">
    <text evidence="5">The sequence shown here is derived from an EMBL/GenBank/DDBJ whole genome shotgun (WGS) entry which is preliminary data.</text>
</comment>
<dbReference type="PIRSF" id="PIRSF007349">
    <property type="entry name" value="Tsp_L"/>
    <property type="match status" value="1"/>
</dbReference>
<proteinExistence type="inferred from homology"/>
<evidence type="ECO:0000256" key="1">
    <source>
        <dbReference type="ARBA" id="ARBA00008005"/>
    </source>
</evidence>